<evidence type="ECO:0000313" key="2">
    <source>
        <dbReference type="Proteomes" id="UP000054359"/>
    </source>
</evidence>
<evidence type="ECO:0000313" key="1">
    <source>
        <dbReference type="EMBL" id="KFM74675.1"/>
    </source>
</evidence>
<feature type="non-terminal residue" evidence="1">
    <location>
        <position position="130"/>
    </location>
</feature>
<keyword evidence="2" id="KW-1185">Reference proteome</keyword>
<protein>
    <submittedName>
        <fullName evidence="1">Uncharacterized protein</fullName>
    </submittedName>
</protein>
<dbReference type="AlphaFoldDB" id="A0A087UBD6"/>
<reference evidence="1 2" key="1">
    <citation type="submission" date="2013-11" db="EMBL/GenBank/DDBJ databases">
        <title>Genome sequencing of Stegodyphus mimosarum.</title>
        <authorList>
            <person name="Bechsgaard J."/>
        </authorList>
    </citation>
    <scope>NUCLEOTIDE SEQUENCE [LARGE SCALE GENOMIC DNA]</scope>
</reference>
<accession>A0A087UBD6</accession>
<organism evidence="1 2">
    <name type="scientific">Stegodyphus mimosarum</name>
    <name type="common">African social velvet spider</name>
    <dbReference type="NCBI Taxonomy" id="407821"/>
    <lineage>
        <taxon>Eukaryota</taxon>
        <taxon>Metazoa</taxon>
        <taxon>Ecdysozoa</taxon>
        <taxon>Arthropoda</taxon>
        <taxon>Chelicerata</taxon>
        <taxon>Arachnida</taxon>
        <taxon>Araneae</taxon>
        <taxon>Araneomorphae</taxon>
        <taxon>Entelegynae</taxon>
        <taxon>Eresoidea</taxon>
        <taxon>Eresidae</taxon>
        <taxon>Stegodyphus</taxon>
    </lineage>
</organism>
<name>A0A087UBD6_STEMI</name>
<dbReference type="EMBL" id="KK119093">
    <property type="protein sequence ID" value="KFM74675.1"/>
    <property type="molecule type" value="Genomic_DNA"/>
</dbReference>
<dbReference type="Proteomes" id="UP000054359">
    <property type="component" value="Unassembled WGS sequence"/>
</dbReference>
<proteinExistence type="predicted"/>
<sequence length="130" mass="14871">MQRANTRHILTATTYSRNSRNIFANANTADTPNSAPTNTGASYSEPVHFRTIYVRKSCQLQSQVRPKRKTNYPQPHWCRHRMPSSLPKIGRTLQRICDRICNVSATVFLAGRLLNCSGQHNRSCSKHRLF</sequence>
<gene>
    <name evidence="1" type="ORF">X975_23282</name>
</gene>